<reference evidence="1 2" key="1">
    <citation type="journal article" date="2017" name="Int. J. Parasitol.">
        <title>The genome of the protozoan parasite Cystoisospora suis and a reverse vaccinology approach to identify vaccine candidates.</title>
        <authorList>
            <person name="Palmieri N."/>
            <person name="Shrestha A."/>
            <person name="Ruttkowski B."/>
            <person name="Beck T."/>
            <person name="Vogl C."/>
            <person name="Tomley F."/>
            <person name="Blake D.P."/>
            <person name="Joachim A."/>
        </authorList>
    </citation>
    <scope>NUCLEOTIDE SEQUENCE [LARGE SCALE GENOMIC DNA]</scope>
    <source>
        <strain evidence="1 2">Wien I</strain>
    </source>
</reference>
<gene>
    <name evidence="1" type="ORF">CSUI_000054</name>
</gene>
<sequence length="125" mass="15107">MSRTVKDSMNPLTWEYRLHGHCFSQMRDTCGNGREAHSLKYEDDKYEYKDVTLTKKVSSTREYPLQEAEGNHHLSVLFVTFLSQQYDLYREELKKDPKKFIDENYMYNVLQLQQTPGWEQYYIYP</sequence>
<dbReference type="SUPFAM" id="SSF55637">
    <property type="entry name" value="Cell cycle regulatory proteins"/>
    <property type="match status" value="1"/>
</dbReference>
<keyword evidence="1" id="KW-0418">Kinase</keyword>
<dbReference type="GO" id="GO:0016301">
    <property type="term" value="F:kinase activity"/>
    <property type="evidence" value="ECO:0007669"/>
    <property type="project" value="UniProtKB-KW"/>
</dbReference>
<evidence type="ECO:0000313" key="1">
    <source>
        <dbReference type="EMBL" id="PHJ26091.1"/>
    </source>
</evidence>
<comment type="caution">
    <text evidence="1">The sequence shown here is derived from an EMBL/GenBank/DDBJ whole genome shotgun (WGS) entry which is preliminary data.</text>
</comment>
<accession>A0A2C6KQ22</accession>
<keyword evidence="2" id="KW-1185">Reference proteome</keyword>
<dbReference type="VEuPathDB" id="ToxoDB:CSUI_000054"/>
<organism evidence="1 2">
    <name type="scientific">Cystoisospora suis</name>
    <dbReference type="NCBI Taxonomy" id="483139"/>
    <lineage>
        <taxon>Eukaryota</taxon>
        <taxon>Sar</taxon>
        <taxon>Alveolata</taxon>
        <taxon>Apicomplexa</taxon>
        <taxon>Conoidasida</taxon>
        <taxon>Coccidia</taxon>
        <taxon>Eucoccidiorida</taxon>
        <taxon>Eimeriorina</taxon>
        <taxon>Sarcocystidae</taxon>
        <taxon>Cystoisospora</taxon>
    </lineage>
</organism>
<dbReference type="InterPro" id="IPR036858">
    <property type="entry name" value="Cyclin-dep_kinase_reg-sub_sf"/>
</dbReference>
<dbReference type="RefSeq" id="XP_067927737.1">
    <property type="nucleotide sequence ID" value="XM_068060289.1"/>
</dbReference>
<dbReference type="Pfam" id="PF01111">
    <property type="entry name" value="CKS"/>
    <property type="match status" value="1"/>
</dbReference>
<dbReference type="GeneID" id="94423500"/>
<dbReference type="EMBL" id="MIGC01000023">
    <property type="protein sequence ID" value="PHJ26091.1"/>
    <property type="molecule type" value="Genomic_DNA"/>
</dbReference>
<keyword evidence="1" id="KW-0808">Transferase</keyword>
<protein>
    <submittedName>
        <fullName evidence="1">Cyclin-dependent kinase regulatory subunit protein</fullName>
    </submittedName>
</protein>
<evidence type="ECO:0000313" key="2">
    <source>
        <dbReference type="Proteomes" id="UP000221165"/>
    </source>
</evidence>
<dbReference type="Proteomes" id="UP000221165">
    <property type="component" value="Unassembled WGS sequence"/>
</dbReference>
<name>A0A2C6KQ22_9APIC</name>
<dbReference type="Gene3D" id="3.30.170.10">
    <property type="entry name" value="Cyclin-dependent kinase, regulatory subunit"/>
    <property type="match status" value="1"/>
</dbReference>
<dbReference type="InterPro" id="IPR000789">
    <property type="entry name" value="Cyclin-dep_kinase_reg-sub"/>
</dbReference>
<dbReference type="GO" id="GO:0016538">
    <property type="term" value="F:cyclin-dependent protein serine/threonine kinase regulator activity"/>
    <property type="evidence" value="ECO:0007669"/>
    <property type="project" value="InterPro"/>
</dbReference>
<dbReference type="OrthoDB" id="440676at2759"/>
<proteinExistence type="predicted"/>
<dbReference type="AlphaFoldDB" id="A0A2C6KQ22"/>